<feature type="transmembrane region" description="Helical" evidence="1">
    <location>
        <begin position="239"/>
        <end position="257"/>
    </location>
</feature>
<keyword evidence="1" id="KW-0812">Transmembrane</keyword>
<feature type="transmembrane region" description="Helical" evidence="1">
    <location>
        <begin position="199"/>
        <end position="219"/>
    </location>
</feature>
<evidence type="ECO:0000256" key="1">
    <source>
        <dbReference type="SAM" id="Phobius"/>
    </source>
</evidence>
<dbReference type="Pfam" id="PF20604">
    <property type="entry name" value="DUF6798"/>
    <property type="match status" value="1"/>
</dbReference>
<name>A0A0G0FKN6_9BACT</name>
<feature type="transmembrane region" description="Helical" evidence="1">
    <location>
        <begin position="110"/>
        <end position="132"/>
    </location>
</feature>
<feature type="domain" description="DUF6798" evidence="2">
    <location>
        <begin position="406"/>
        <end position="467"/>
    </location>
</feature>
<feature type="transmembrane region" description="Helical" evidence="1">
    <location>
        <begin position="7"/>
        <end position="26"/>
    </location>
</feature>
<dbReference type="PATRIC" id="fig|1618331.3.peg.355"/>
<feature type="transmembrane region" description="Helical" evidence="1">
    <location>
        <begin position="269"/>
        <end position="287"/>
    </location>
</feature>
<comment type="caution">
    <text evidence="3">The sequence shown here is derived from an EMBL/GenBank/DDBJ whole genome shotgun (WGS) entry which is preliminary data.</text>
</comment>
<evidence type="ECO:0000313" key="3">
    <source>
        <dbReference type="EMBL" id="KKQ18357.1"/>
    </source>
</evidence>
<dbReference type="AlphaFoldDB" id="A0A0G0FKN6"/>
<sequence>MFSKEKLIHYLIILLASMVAIASHGYKFAESDQSIFIPYILRLNDPNIFPNDIIFDQISSKTSVFYPLIAFLTKFADLQLLFFAGFLLMQIVFFLAIFKLAYAILKNKTIAYLALPLFFLPKFIGGTATLTFDDFFTYRSVGTTAFIFYLAFLIEKKFKTSALFAFASFLFHPLSIIPNAALLPIFFAKDKFKISLKKLITILLASSALIVTFTLFLHQNNLWLSIIKFRDSYLFISTWAPRGILAIFLYLILLFFFLQKLPKQTKKNILLIIYVCLVVFVANYISFELFQNPQLAKFQLIRSINPIAYLSLVVCGLFLTKKDIVGKIVGIISYSALSLNLFEIFAVFFAIFAAHDFLSKHDLSLKLDKQIIVFAAITVILGSLLTGKVNPYKMAEKVQFPKQQSSWIKLQLWAKENTDKSALFLAPIDHPGFRIYSQRSIVTDIKDGAIVIYNQKTASEWHERYTDAKNFYQEPRANLDAIVNKYNPTYIIINKNSVLPFKKVYEDDQYDVLKVN</sequence>
<dbReference type="Proteomes" id="UP000034508">
    <property type="component" value="Unassembled WGS sequence"/>
</dbReference>
<keyword evidence="1" id="KW-0472">Membrane</keyword>
<feature type="transmembrane region" description="Helical" evidence="1">
    <location>
        <begin position="299"/>
        <end position="319"/>
    </location>
</feature>
<feature type="transmembrane region" description="Helical" evidence="1">
    <location>
        <begin position="78"/>
        <end position="98"/>
    </location>
</feature>
<evidence type="ECO:0000259" key="2">
    <source>
        <dbReference type="Pfam" id="PF20604"/>
    </source>
</evidence>
<feature type="transmembrane region" description="Helical" evidence="1">
    <location>
        <begin position="162"/>
        <end position="187"/>
    </location>
</feature>
<feature type="transmembrane region" description="Helical" evidence="1">
    <location>
        <begin position="371"/>
        <end position="387"/>
    </location>
</feature>
<accession>A0A0G0FKN6</accession>
<keyword evidence="1" id="KW-1133">Transmembrane helix</keyword>
<proteinExistence type="predicted"/>
<protein>
    <recommendedName>
        <fullName evidence="2">DUF6798 domain-containing protein</fullName>
    </recommendedName>
</protein>
<gene>
    <name evidence="3" type="ORF">US31_C0005G0007</name>
</gene>
<dbReference type="InterPro" id="IPR046477">
    <property type="entry name" value="DUF6798"/>
</dbReference>
<organism evidence="3 4">
    <name type="scientific">Berkelbacteria bacterium GW2011_GWA1_36_9</name>
    <dbReference type="NCBI Taxonomy" id="1618331"/>
    <lineage>
        <taxon>Bacteria</taxon>
        <taxon>Candidatus Berkelbacteria</taxon>
    </lineage>
</organism>
<reference evidence="3 4" key="1">
    <citation type="journal article" date="2015" name="Nature">
        <title>rRNA introns, odd ribosomes, and small enigmatic genomes across a large radiation of phyla.</title>
        <authorList>
            <person name="Brown C.T."/>
            <person name="Hug L.A."/>
            <person name="Thomas B.C."/>
            <person name="Sharon I."/>
            <person name="Castelle C.J."/>
            <person name="Singh A."/>
            <person name="Wilkins M.J."/>
            <person name="Williams K.H."/>
            <person name="Banfield J.F."/>
        </authorList>
    </citation>
    <scope>NUCLEOTIDE SEQUENCE [LARGE SCALE GENOMIC DNA]</scope>
</reference>
<dbReference type="EMBL" id="LBSM01000005">
    <property type="protein sequence ID" value="KKQ18357.1"/>
    <property type="molecule type" value="Genomic_DNA"/>
</dbReference>
<feature type="transmembrane region" description="Helical" evidence="1">
    <location>
        <begin position="331"/>
        <end position="351"/>
    </location>
</feature>
<evidence type="ECO:0000313" key="4">
    <source>
        <dbReference type="Proteomes" id="UP000034508"/>
    </source>
</evidence>